<feature type="transmembrane region" description="Helical" evidence="11">
    <location>
        <begin position="271"/>
        <end position="290"/>
    </location>
</feature>
<evidence type="ECO:0000256" key="9">
    <source>
        <dbReference type="ARBA" id="ARBA00037295"/>
    </source>
</evidence>
<comment type="function">
    <text evidence="9">May be a proton symporter involved in the uptake of osmolytes such as proline and glycine betaine.</text>
</comment>
<evidence type="ECO:0000256" key="7">
    <source>
        <dbReference type="ARBA" id="ARBA00022989"/>
    </source>
</evidence>
<keyword evidence="3" id="KW-0813">Transport</keyword>
<dbReference type="EMBL" id="DXHR01000005">
    <property type="protein sequence ID" value="HIW11994.1"/>
    <property type="molecule type" value="Genomic_DNA"/>
</dbReference>
<name>A0A9D1QG94_9STAP</name>
<feature type="transmembrane region" description="Helical" evidence="11">
    <location>
        <begin position="236"/>
        <end position="259"/>
    </location>
</feature>
<keyword evidence="4" id="KW-1003">Cell membrane</keyword>
<dbReference type="CDD" id="cd17369">
    <property type="entry name" value="MFS_ShiA_like"/>
    <property type="match status" value="1"/>
</dbReference>
<evidence type="ECO:0000256" key="3">
    <source>
        <dbReference type="ARBA" id="ARBA00022448"/>
    </source>
</evidence>
<dbReference type="AlphaFoldDB" id="A0A9D1QG94"/>
<keyword evidence="7 11" id="KW-1133">Transmembrane helix</keyword>
<feature type="transmembrane region" description="Helical" evidence="11">
    <location>
        <begin position="182"/>
        <end position="201"/>
    </location>
</feature>
<keyword evidence="5 11" id="KW-0812">Transmembrane</keyword>
<keyword evidence="6" id="KW-0769">Symport</keyword>
<feature type="transmembrane region" description="Helical" evidence="11">
    <location>
        <begin position="364"/>
        <end position="386"/>
    </location>
</feature>
<evidence type="ECO:0000313" key="13">
    <source>
        <dbReference type="EMBL" id="HIW11994.1"/>
    </source>
</evidence>
<dbReference type="PROSITE" id="PS00216">
    <property type="entry name" value="SUGAR_TRANSPORT_1"/>
    <property type="match status" value="1"/>
</dbReference>
<dbReference type="Pfam" id="PF07690">
    <property type="entry name" value="MFS_1"/>
    <property type="match status" value="1"/>
</dbReference>
<reference evidence="13" key="2">
    <citation type="submission" date="2021-04" db="EMBL/GenBank/DDBJ databases">
        <authorList>
            <person name="Gilroy R."/>
        </authorList>
    </citation>
    <scope>NUCLEOTIDE SEQUENCE</scope>
    <source>
        <strain evidence="13">ChiHjej13B12-752</strain>
    </source>
</reference>
<evidence type="ECO:0000313" key="14">
    <source>
        <dbReference type="Proteomes" id="UP000823989"/>
    </source>
</evidence>
<keyword evidence="8 11" id="KW-0472">Membrane</keyword>
<feature type="transmembrane region" description="Helical" evidence="11">
    <location>
        <begin position="21"/>
        <end position="39"/>
    </location>
</feature>
<sequence length="448" mass="49034">MDKRLRRKVLVASLIGSSIEWFDFFLYAAVATIIFNSQFFVTEDPVVSTLLAYFGLALSFFIRPFGGVIFGHIGDRIGRKKTLIITLSMMGVATACIGLLPSYAQIGVAAPLLLMLLRLIQGLGIGGEWGGALLLATEYAPKEQRGFFGSVPQMGITIGLVLAYTSFFILTGLLSEAAFAAWGWRIPFVMSLFLVVFGLWIRKDLDETPAFQEAKKTQTVQKVPLVETFKRHPKEVLITSCAKFVETGPFYIFTTFIVGYGTSQLNVSFEFMMISIVIAAFLTTMMIPVMGRLSDRVGRRRMFLVGSAAMLVYAFPYFIIVNTHQPALVIIATLIGLTIIWPPITAVLGTMFSEAFSREVRYTGVTIGYQIGAAAAGGTAPLIAQFLMNQFNGSSVPVSLYIIMTAVVSMVAVWAIKGEQAQDLEYARDQAARSEGTQVAQAEPETNA</sequence>
<comment type="similarity">
    <text evidence="2">Belongs to the major facilitator superfamily. Metabolite:H+ Symporter (MHS) family (TC 2.A.1.6) family.</text>
</comment>
<comment type="caution">
    <text evidence="13">The sequence shown here is derived from an EMBL/GenBank/DDBJ whole genome shotgun (WGS) entry which is preliminary data.</text>
</comment>
<evidence type="ECO:0000256" key="4">
    <source>
        <dbReference type="ARBA" id="ARBA00022475"/>
    </source>
</evidence>
<dbReference type="Gene3D" id="1.20.1250.20">
    <property type="entry name" value="MFS general substrate transporter like domains"/>
    <property type="match status" value="2"/>
</dbReference>
<reference evidence="13" key="1">
    <citation type="journal article" date="2021" name="PeerJ">
        <title>Extensive microbial diversity within the chicken gut microbiome revealed by metagenomics and culture.</title>
        <authorList>
            <person name="Gilroy R."/>
            <person name="Ravi A."/>
            <person name="Getino M."/>
            <person name="Pursley I."/>
            <person name="Horton D.L."/>
            <person name="Alikhan N.F."/>
            <person name="Baker D."/>
            <person name="Gharbi K."/>
            <person name="Hall N."/>
            <person name="Watson M."/>
            <person name="Adriaenssens E.M."/>
            <person name="Foster-Nyarko E."/>
            <person name="Jarju S."/>
            <person name="Secka A."/>
            <person name="Antonio M."/>
            <person name="Oren A."/>
            <person name="Chaudhuri R.R."/>
            <person name="La Ragione R."/>
            <person name="Hildebrand F."/>
            <person name="Pallen M.J."/>
        </authorList>
    </citation>
    <scope>NUCLEOTIDE SEQUENCE</scope>
    <source>
        <strain evidence="13">ChiHjej13B12-752</strain>
    </source>
</reference>
<proteinExistence type="inferred from homology"/>
<evidence type="ECO:0000256" key="5">
    <source>
        <dbReference type="ARBA" id="ARBA00022692"/>
    </source>
</evidence>
<dbReference type="PROSITE" id="PS50850">
    <property type="entry name" value="MFS"/>
    <property type="match status" value="1"/>
</dbReference>
<evidence type="ECO:0000259" key="12">
    <source>
        <dbReference type="PROSITE" id="PS50850"/>
    </source>
</evidence>
<protein>
    <recommendedName>
        <fullName evidence="10">Putative proline/betaine transporter</fullName>
    </recommendedName>
</protein>
<dbReference type="InterPro" id="IPR011701">
    <property type="entry name" value="MFS"/>
</dbReference>
<feature type="transmembrane region" description="Helical" evidence="11">
    <location>
        <begin position="83"/>
        <end position="106"/>
    </location>
</feature>
<accession>A0A9D1QG94</accession>
<feature type="domain" description="Major facilitator superfamily (MFS) profile" evidence="12">
    <location>
        <begin position="9"/>
        <end position="421"/>
    </location>
</feature>
<dbReference type="FunFam" id="1.20.1250.20:FF:000001">
    <property type="entry name" value="Dicarboxylate MFS transporter"/>
    <property type="match status" value="1"/>
</dbReference>
<dbReference type="InterPro" id="IPR036259">
    <property type="entry name" value="MFS_trans_sf"/>
</dbReference>
<feature type="transmembrane region" description="Helical" evidence="11">
    <location>
        <begin position="147"/>
        <end position="170"/>
    </location>
</feature>
<dbReference type="InterPro" id="IPR005829">
    <property type="entry name" value="Sugar_transporter_CS"/>
</dbReference>
<dbReference type="GO" id="GO:0005886">
    <property type="term" value="C:plasma membrane"/>
    <property type="evidence" value="ECO:0007669"/>
    <property type="project" value="UniProtKB-SubCell"/>
</dbReference>
<gene>
    <name evidence="13" type="ORF">H9891_02325</name>
</gene>
<evidence type="ECO:0000256" key="1">
    <source>
        <dbReference type="ARBA" id="ARBA00004651"/>
    </source>
</evidence>
<dbReference type="PANTHER" id="PTHR43045:SF1">
    <property type="entry name" value="SHIKIMATE TRANSPORTER"/>
    <property type="match status" value="1"/>
</dbReference>
<evidence type="ECO:0000256" key="11">
    <source>
        <dbReference type="SAM" id="Phobius"/>
    </source>
</evidence>
<dbReference type="PANTHER" id="PTHR43045">
    <property type="entry name" value="SHIKIMATE TRANSPORTER"/>
    <property type="match status" value="1"/>
</dbReference>
<feature type="transmembrane region" description="Helical" evidence="11">
    <location>
        <begin position="398"/>
        <end position="416"/>
    </location>
</feature>
<dbReference type="PROSITE" id="PS00217">
    <property type="entry name" value="SUGAR_TRANSPORT_2"/>
    <property type="match status" value="1"/>
</dbReference>
<organism evidence="13 14">
    <name type="scientific">Candidatus Salinicoccus stercoripullorum</name>
    <dbReference type="NCBI Taxonomy" id="2838756"/>
    <lineage>
        <taxon>Bacteria</taxon>
        <taxon>Bacillati</taxon>
        <taxon>Bacillota</taxon>
        <taxon>Bacilli</taxon>
        <taxon>Bacillales</taxon>
        <taxon>Staphylococcaceae</taxon>
        <taxon>Salinicoccus</taxon>
    </lineage>
</organism>
<feature type="transmembrane region" description="Helical" evidence="11">
    <location>
        <begin position="112"/>
        <end position="135"/>
    </location>
</feature>
<dbReference type="GO" id="GO:0015293">
    <property type="term" value="F:symporter activity"/>
    <property type="evidence" value="ECO:0007669"/>
    <property type="project" value="UniProtKB-KW"/>
</dbReference>
<dbReference type="InterPro" id="IPR020846">
    <property type="entry name" value="MFS_dom"/>
</dbReference>
<comment type="subcellular location">
    <subcellularLocation>
        <location evidence="1">Cell membrane</location>
        <topology evidence="1">Multi-pass membrane protein</topology>
    </subcellularLocation>
</comment>
<feature type="transmembrane region" description="Helical" evidence="11">
    <location>
        <begin position="302"/>
        <end position="321"/>
    </location>
</feature>
<evidence type="ECO:0000256" key="2">
    <source>
        <dbReference type="ARBA" id="ARBA00008240"/>
    </source>
</evidence>
<evidence type="ECO:0000256" key="10">
    <source>
        <dbReference type="ARBA" id="ARBA00039918"/>
    </source>
</evidence>
<feature type="transmembrane region" description="Helical" evidence="11">
    <location>
        <begin position="327"/>
        <end position="352"/>
    </location>
</feature>
<evidence type="ECO:0000256" key="8">
    <source>
        <dbReference type="ARBA" id="ARBA00023136"/>
    </source>
</evidence>
<feature type="transmembrane region" description="Helical" evidence="11">
    <location>
        <begin position="51"/>
        <end position="71"/>
    </location>
</feature>
<evidence type="ECO:0000256" key="6">
    <source>
        <dbReference type="ARBA" id="ARBA00022847"/>
    </source>
</evidence>
<dbReference type="SUPFAM" id="SSF103473">
    <property type="entry name" value="MFS general substrate transporter"/>
    <property type="match status" value="1"/>
</dbReference>
<dbReference type="Proteomes" id="UP000823989">
    <property type="component" value="Unassembled WGS sequence"/>
</dbReference>